<dbReference type="PANTHER" id="PTHR43031:SF1">
    <property type="entry name" value="PYRIDINE NUCLEOTIDE-DISULPHIDE OXIDOREDUCTASE"/>
    <property type="match status" value="1"/>
</dbReference>
<proteinExistence type="predicted"/>
<accession>A0ABT4RPV3</accession>
<dbReference type="InterPro" id="IPR001763">
    <property type="entry name" value="Rhodanese-like_dom"/>
</dbReference>
<dbReference type="Proteomes" id="UP001147700">
    <property type="component" value="Unassembled WGS sequence"/>
</dbReference>
<dbReference type="Pfam" id="PF00581">
    <property type="entry name" value="Rhodanese"/>
    <property type="match status" value="1"/>
</dbReference>
<dbReference type="InterPro" id="IPR036873">
    <property type="entry name" value="Rhodanese-like_dom_sf"/>
</dbReference>
<feature type="domain" description="Rhodanese" evidence="1">
    <location>
        <begin position="45"/>
        <end position="134"/>
    </location>
</feature>
<dbReference type="EMBL" id="JAPCID010000037">
    <property type="protein sequence ID" value="MDA0140320.1"/>
    <property type="molecule type" value="Genomic_DNA"/>
</dbReference>
<comment type="caution">
    <text evidence="2">The sequence shown here is derived from an EMBL/GenBank/DDBJ whole genome shotgun (WGS) entry which is preliminary data.</text>
</comment>
<reference evidence="2" key="1">
    <citation type="submission" date="2022-10" db="EMBL/GenBank/DDBJ databases">
        <title>The WGS of Solirubrobacter sp. CPCC 204708.</title>
        <authorList>
            <person name="Jiang Z."/>
        </authorList>
    </citation>
    <scope>NUCLEOTIDE SEQUENCE</scope>
    <source>
        <strain evidence="2">CPCC 204708</strain>
    </source>
</reference>
<dbReference type="SUPFAM" id="SSF52821">
    <property type="entry name" value="Rhodanese/Cell cycle control phosphatase"/>
    <property type="match status" value="1"/>
</dbReference>
<sequence length="155" mass="16626">MTTATPPSRVSAVPVGDLDAARAFFDQRLAYETDPADIAADLAEGRVDYTLIDCRARNAYAKAHLPGAINLPHAEMTDATIAELPDGLLVTYCWGPACNAATKGAQKLLAAGREVKEMIGGFEYWVREGSPVEGRGRGKLAYEKDTTGLVLLQED</sequence>
<dbReference type="SMART" id="SM00450">
    <property type="entry name" value="RHOD"/>
    <property type="match status" value="1"/>
</dbReference>
<gene>
    <name evidence="2" type="ORF">OJ962_22665</name>
</gene>
<dbReference type="Gene3D" id="3.40.250.10">
    <property type="entry name" value="Rhodanese-like domain"/>
    <property type="match status" value="1"/>
</dbReference>
<name>A0ABT4RPV3_9ACTN</name>
<evidence type="ECO:0000313" key="2">
    <source>
        <dbReference type="EMBL" id="MDA0140320.1"/>
    </source>
</evidence>
<evidence type="ECO:0000313" key="3">
    <source>
        <dbReference type="Proteomes" id="UP001147700"/>
    </source>
</evidence>
<dbReference type="InterPro" id="IPR050229">
    <property type="entry name" value="GlpE_sulfurtransferase"/>
</dbReference>
<dbReference type="PROSITE" id="PS00380">
    <property type="entry name" value="RHODANESE_1"/>
    <property type="match status" value="1"/>
</dbReference>
<protein>
    <submittedName>
        <fullName evidence="2">Rhodanese-like domain-containing protein</fullName>
    </submittedName>
</protein>
<organism evidence="2 3">
    <name type="scientific">Solirubrobacter deserti</name>
    <dbReference type="NCBI Taxonomy" id="2282478"/>
    <lineage>
        <taxon>Bacteria</taxon>
        <taxon>Bacillati</taxon>
        <taxon>Actinomycetota</taxon>
        <taxon>Thermoleophilia</taxon>
        <taxon>Solirubrobacterales</taxon>
        <taxon>Solirubrobacteraceae</taxon>
        <taxon>Solirubrobacter</taxon>
    </lineage>
</organism>
<dbReference type="InterPro" id="IPR001307">
    <property type="entry name" value="Thiosulphate_STrfase_CS"/>
</dbReference>
<evidence type="ECO:0000259" key="1">
    <source>
        <dbReference type="PROSITE" id="PS50206"/>
    </source>
</evidence>
<dbReference type="RefSeq" id="WP_202955089.1">
    <property type="nucleotide sequence ID" value="NZ_JAPCID010000037.1"/>
</dbReference>
<dbReference type="PROSITE" id="PS50206">
    <property type="entry name" value="RHODANESE_3"/>
    <property type="match status" value="1"/>
</dbReference>
<keyword evidence="3" id="KW-1185">Reference proteome</keyword>
<dbReference type="PANTHER" id="PTHR43031">
    <property type="entry name" value="FAD-DEPENDENT OXIDOREDUCTASE"/>
    <property type="match status" value="1"/>
</dbReference>